<reference evidence="9" key="1">
    <citation type="journal article" date="2014" name="Front. Microbiol.">
        <title>High frequency of phylogenetically diverse reductive dehalogenase-homologous genes in deep subseafloor sedimentary metagenomes.</title>
        <authorList>
            <person name="Kawai M."/>
            <person name="Futagami T."/>
            <person name="Toyoda A."/>
            <person name="Takaki Y."/>
            <person name="Nishi S."/>
            <person name="Hori S."/>
            <person name="Arai W."/>
            <person name="Tsubouchi T."/>
            <person name="Morono Y."/>
            <person name="Uchiyama I."/>
            <person name="Ito T."/>
            <person name="Fujiyama A."/>
            <person name="Inagaki F."/>
            <person name="Takami H."/>
        </authorList>
    </citation>
    <scope>NUCLEOTIDE SEQUENCE</scope>
    <source>
        <strain evidence="9">Expedition CK06-06</strain>
    </source>
</reference>
<keyword evidence="7" id="KW-0411">Iron-sulfur</keyword>
<evidence type="ECO:0000256" key="7">
    <source>
        <dbReference type="ARBA" id="ARBA00023014"/>
    </source>
</evidence>
<dbReference type="GO" id="GO:0046872">
    <property type="term" value="F:metal ion binding"/>
    <property type="evidence" value="ECO:0007669"/>
    <property type="project" value="UniProtKB-KW"/>
</dbReference>
<keyword evidence="5" id="KW-0249">Electron transport</keyword>
<dbReference type="InterPro" id="IPR017900">
    <property type="entry name" value="4Fe4S_Fe_S_CS"/>
</dbReference>
<evidence type="ECO:0000256" key="5">
    <source>
        <dbReference type="ARBA" id="ARBA00022982"/>
    </source>
</evidence>
<organism evidence="9">
    <name type="scientific">marine sediment metagenome</name>
    <dbReference type="NCBI Taxonomy" id="412755"/>
    <lineage>
        <taxon>unclassified sequences</taxon>
        <taxon>metagenomes</taxon>
        <taxon>ecological metagenomes</taxon>
    </lineage>
</organism>
<dbReference type="PANTHER" id="PTHR43687">
    <property type="entry name" value="ADENYLYLSULFATE REDUCTASE, BETA SUBUNIT"/>
    <property type="match status" value="1"/>
</dbReference>
<feature type="domain" description="4Fe-4S ferredoxin-type" evidence="8">
    <location>
        <begin position="2"/>
        <end position="31"/>
    </location>
</feature>
<keyword evidence="2" id="KW-0004">4Fe-4S</keyword>
<dbReference type="Gene3D" id="3.30.70.20">
    <property type="match status" value="1"/>
</dbReference>
<evidence type="ECO:0000313" key="9">
    <source>
        <dbReference type="EMBL" id="GAF96052.1"/>
    </source>
</evidence>
<comment type="caution">
    <text evidence="9">The sequence shown here is derived from an EMBL/GenBank/DDBJ whole genome shotgun (WGS) entry which is preliminary data.</text>
</comment>
<feature type="domain" description="4Fe-4S ferredoxin-type" evidence="8">
    <location>
        <begin position="40"/>
        <end position="68"/>
    </location>
</feature>
<evidence type="ECO:0000256" key="4">
    <source>
        <dbReference type="ARBA" id="ARBA00022737"/>
    </source>
</evidence>
<keyword evidence="3" id="KW-0479">Metal-binding</keyword>
<dbReference type="GO" id="GO:0051539">
    <property type="term" value="F:4 iron, 4 sulfur cluster binding"/>
    <property type="evidence" value="ECO:0007669"/>
    <property type="project" value="UniProtKB-KW"/>
</dbReference>
<dbReference type="EMBL" id="BARS01019906">
    <property type="protein sequence ID" value="GAF96052.1"/>
    <property type="molecule type" value="Genomic_DNA"/>
</dbReference>
<accession>X0U6R6</accession>
<evidence type="ECO:0000256" key="2">
    <source>
        <dbReference type="ARBA" id="ARBA00022485"/>
    </source>
</evidence>
<gene>
    <name evidence="9" type="ORF">S01H1_32177</name>
</gene>
<dbReference type="InterPro" id="IPR017896">
    <property type="entry name" value="4Fe4S_Fe-S-bd"/>
</dbReference>
<dbReference type="InterPro" id="IPR050572">
    <property type="entry name" value="Fe-S_Ferredoxin"/>
</dbReference>
<evidence type="ECO:0000256" key="6">
    <source>
        <dbReference type="ARBA" id="ARBA00023004"/>
    </source>
</evidence>
<evidence type="ECO:0000259" key="8">
    <source>
        <dbReference type="PROSITE" id="PS51379"/>
    </source>
</evidence>
<name>X0U6R6_9ZZZZ</name>
<evidence type="ECO:0000256" key="1">
    <source>
        <dbReference type="ARBA" id="ARBA00022448"/>
    </source>
</evidence>
<dbReference type="PANTHER" id="PTHR43687:SF6">
    <property type="entry name" value="L-ASPARTATE SEMIALDEHYDE SULFURTRANSFERASE IRON-SULFUR SUBUNIT"/>
    <property type="match status" value="1"/>
</dbReference>
<protein>
    <recommendedName>
        <fullName evidence="8">4Fe-4S ferredoxin-type domain-containing protein</fullName>
    </recommendedName>
</protein>
<keyword evidence="4" id="KW-0677">Repeat</keyword>
<dbReference type="SUPFAM" id="SSF54862">
    <property type="entry name" value="4Fe-4S ferredoxins"/>
    <property type="match status" value="1"/>
</dbReference>
<sequence length="68" mass="7470">MPKVIVDLDACEGAAVCADICPMNVYDIVEMPEYNNERKAQPTRMEDCILCMACVSACPAQAITIEEE</sequence>
<keyword evidence="1" id="KW-0813">Transport</keyword>
<dbReference type="PROSITE" id="PS51379">
    <property type="entry name" value="4FE4S_FER_2"/>
    <property type="match status" value="2"/>
</dbReference>
<dbReference type="AlphaFoldDB" id="X0U6R6"/>
<dbReference type="Pfam" id="PF13237">
    <property type="entry name" value="Fer4_10"/>
    <property type="match status" value="1"/>
</dbReference>
<proteinExistence type="predicted"/>
<keyword evidence="6" id="KW-0408">Iron</keyword>
<evidence type="ECO:0000256" key="3">
    <source>
        <dbReference type="ARBA" id="ARBA00022723"/>
    </source>
</evidence>
<dbReference type="PROSITE" id="PS00198">
    <property type="entry name" value="4FE4S_FER_1"/>
    <property type="match status" value="1"/>
</dbReference>